<gene>
    <name evidence="1" type="ORF">HIJ39_00990</name>
</gene>
<dbReference type="InterPro" id="IPR009296">
    <property type="entry name" value="DUF951"/>
</dbReference>
<keyword evidence="2" id="KW-1185">Reference proteome</keyword>
<protein>
    <submittedName>
        <fullName evidence="1">DUF951 domain-containing protein</fullName>
    </submittedName>
</protein>
<evidence type="ECO:0000313" key="2">
    <source>
        <dbReference type="Proteomes" id="UP000533476"/>
    </source>
</evidence>
<name>A0A7Y0L0C4_9FIRM</name>
<dbReference type="Pfam" id="PF06107">
    <property type="entry name" value="DUF951"/>
    <property type="match status" value="1"/>
</dbReference>
<sequence length="65" mass="7553">MDKPKYEINDTVELKKAHPCGSHSWQIWRTGIDFGLKCLGCGHRIMMPRKDFERAVKKHFPSAQP</sequence>
<comment type="caution">
    <text evidence="1">The sequence shown here is derived from an EMBL/GenBank/DDBJ whole genome shotgun (WGS) entry which is preliminary data.</text>
</comment>
<reference evidence="1 2" key="1">
    <citation type="submission" date="2020-04" db="EMBL/GenBank/DDBJ databases">
        <authorList>
            <person name="Zhang R."/>
            <person name="Schippers A."/>
        </authorList>
    </citation>
    <scope>NUCLEOTIDE SEQUENCE [LARGE SCALE GENOMIC DNA]</scope>
    <source>
        <strain evidence="1 2">DSM 109850</strain>
    </source>
</reference>
<proteinExistence type="predicted"/>
<dbReference type="PANTHER" id="PTHR38455:SF1">
    <property type="entry name" value="DUF951 DOMAIN-CONTAINING PROTEIN"/>
    <property type="match status" value="1"/>
</dbReference>
<accession>A0A7Y0L0C4</accession>
<dbReference type="Proteomes" id="UP000533476">
    <property type="component" value="Unassembled WGS sequence"/>
</dbReference>
<organism evidence="1 2">
    <name type="scientific">Sulfobacillus harzensis</name>
    <dbReference type="NCBI Taxonomy" id="2729629"/>
    <lineage>
        <taxon>Bacteria</taxon>
        <taxon>Bacillati</taxon>
        <taxon>Bacillota</taxon>
        <taxon>Clostridia</taxon>
        <taxon>Eubacteriales</taxon>
        <taxon>Clostridiales Family XVII. Incertae Sedis</taxon>
        <taxon>Sulfobacillus</taxon>
    </lineage>
</organism>
<dbReference type="EMBL" id="JABBVZ010000002">
    <property type="protein sequence ID" value="NMP20933.1"/>
    <property type="molecule type" value="Genomic_DNA"/>
</dbReference>
<dbReference type="PANTHER" id="PTHR38455">
    <property type="entry name" value="HYPOTHETICAL CYTOSOLIC PROTEIN"/>
    <property type="match status" value="1"/>
</dbReference>
<evidence type="ECO:0000313" key="1">
    <source>
        <dbReference type="EMBL" id="NMP20933.1"/>
    </source>
</evidence>
<dbReference type="RefSeq" id="WP_169095769.1">
    <property type="nucleotide sequence ID" value="NZ_JABBVZ010000002.1"/>
</dbReference>
<dbReference type="PIRSF" id="PIRSF037263">
    <property type="entry name" value="DUF951_bac"/>
    <property type="match status" value="1"/>
</dbReference>
<dbReference type="AlphaFoldDB" id="A0A7Y0L0C4"/>